<dbReference type="RefSeq" id="XP_001935357.2">
    <property type="nucleotide sequence ID" value="XM_001935322.2"/>
</dbReference>
<proteinExistence type="predicted"/>
<gene>
    <name evidence="1" type="ORF">PtrM4_120300</name>
</gene>
<sequence length="81" mass="9055">MDSKLKGNMGNTVLTPRDRAHILRLRTTRMDKLPSTAMVRLHRNITSRATTQTAAPLLTHLPRINSKATMTRTSNTEGISK</sequence>
<protein>
    <submittedName>
        <fullName evidence="1">Uncharacterized protein</fullName>
    </submittedName>
</protein>
<comment type="caution">
    <text evidence="1">The sequence shown here is derived from an EMBL/GenBank/DDBJ whole genome shotgun (WGS) entry which is preliminary data.</text>
</comment>
<name>A0A2W1EC91_9PLEO</name>
<dbReference type="Proteomes" id="UP000245464">
    <property type="component" value="Chromosome 6"/>
</dbReference>
<evidence type="ECO:0000313" key="2">
    <source>
        <dbReference type="Proteomes" id="UP000245464"/>
    </source>
</evidence>
<reference evidence="1 2" key="1">
    <citation type="journal article" date="2018" name="BMC Genomics">
        <title>Comparative genomics of the wheat fungal pathogen Pyrenophora tritici-repentis reveals chromosomal variations and genome plasticity.</title>
        <authorList>
            <person name="Moolhuijzen P."/>
            <person name="See P.T."/>
            <person name="Hane J.K."/>
            <person name="Shi G."/>
            <person name="Liu Z."/>
            <person name="Oliver R.P."/>
            <person name="Moffat C.S."/>
        </authorList>
    </citation>
    <scope>NUCLEOTIDE SEQUENCE [LARGE SCALE GENOMIC DNA]</scope>
    <source>
        <strain evidence="1">M4</strain>
    </source>
</reference>
<accession>A0A2W1EC91</accession>
<dbReference type="AlphaFoldDB" id="A0A2W1EC91"/>
<dbReference type="EMBL" id="NQIK02000006">
    <property type="protein sequence ID" value="KAF7569615.1"/>
    <property type="molecule type" value="Genomic_DNA"/>
</dbReference>
<dbReference type="GeneID" id="6343268"/>
<evidence type="ECO:0000313" key="1">
    <source>
        <dbReference type="EMBL" id="KAF7569615.1"/>
    </source>
</evidence>
<dbReference type="KEGG" id="ptrr:6343268"/>
<organism evidence="1 2">
    <name type="scientific">Pyrenophora tritici-repentis</name>
    <dbReference type="NCBI Taxonomy" id="45151"/>
    <lineage>
        <taxon>Eukaryota</taxon>
        <taxon>Fungi</taxon>
        <taxon>Dikarya</taxon>
        <taxon>Ascomycota</taxon>
        <taxon>Pezizomycotina</taxon>
        <taxon>Dothideomycetes</taxon>
        <taxon>Pleosporomycetidae</taxon>
        <taxon>Pleosporales</taxon>
        <taxon>Pleosporineae</taxon>
        <taxon>Pleosporaceae</taxon>
        <taxon>Pyrenophora</taxon>
    </lineage>
</organism>